<dbReference type="InterPro" id="IPR021315">
    <property type="entry name" value="Gap/Sap"/>
</dbReference>
<keyword evidence="1" id="KW-1133">Transmembrane helix</keyword>
<dbReference type="EMBL" id="LAZR01000008">
    <property type="protein sequence ID" value="KKO08915.1"/>
    <property type="molecule type" value="Genomic_DNA"/>
</dbReference>
<proteinExistence type="predicted"/>
<feature type="transmembrane region" description="Helical" evidence="1">
    <location>
        <begin position="78"/>
        <end position="97"/>
    </location>
</feature>
<feature type="transmembrane region" description="Helical" evidence="1">
    <location>
        <begin position="158"/>
        <end position="184"/>
    </location>
</feature>
<evidence type="ECO:0000256" key="1">
    <source>
        <dbReference type="SAM" id="Phobius"/>
    </source>
</evidence>
<protein>
    <recommendedName>
        <fullName evidence="3">Sap, sulfolipid-1-addressing protein</fullName>
    </recommendedName>
</protein>
<gene>
    <name evidence="2" type="ORF">LCGC14_0040340</name>
</gene>
<feature type="transmembrane region" description="Helical" evidence="1">
    <location>
        <begin position="41"/>
        <end position="66"/>
    </location>
</feature>
<dbReference type="Pfam" id="PF11139">
    <property type="entry name" value="SfLAP"/>
    <property type="match status" value="1"/>
</dbReference>
<organism evidence="2">
    <name type="scientific">marine sediment metagenome</name>
    <dbReference type="NCBI Taxonomy" id="412755"/>
    <lineage>
        <taxon>unclassified sequences</taxon>
        <taxon>metagenomes</taxon>
        <taxon>ecological metagenomes</taxon>
    </lineage>
</organism>
<sequence length="237" mass="25540">MDLPLILSLIGLALLDSTSIGTLFIPIWLLMAPGGVKPVRVLLYVATIALFYLLVGILLMLGAAPLFDALGRFTGNPIVVWAQLLLGVGLFVLSFRFDSKRSRRLGKPDRAARWRERASGENATSRFLMTMALLAAMAEVATMLPYLAAMAILSTTELAAPAVVGLLAAYCLVMVVPALLLLALRRFSQRLVEPVLLKLDAWISRHGETTVGWIIGIAGFLVARDALAKLSLPFLGG</sequence>
<evidence type="ECO:0008006" key="3">
    <source>
        <dbReference type="Google" id="ProtNLM"/>
    </source>
</evidence>
<reference evidence="2" key="1">
    <citation type="journal article" date="2015" name="Nature">
        <title>Complex archaea that bridge the gap between prokaryotes and eukaryotes.</title>
        <authorList>
            <person name="Spang A."/>
            <person name="Saw J.H."/>
            <person name="Jorgensen S.L."/>
            <person name="Zaremba-Niedzwiedzka K."/>
            <person name="Martijn J."/>
            <person name="Lind A.E."/>
            <person name="van Eijk R."/>
            <person name="Schleper C."/>
            <person name="Guy L."/>
            <person name="Ettema T.J."/>
        </authorList>
    </citation>
    <scope>NUCLEOTIDE SEQUENCE</scope>
</reference>
<dbReference type="AlphaFoldDB" id="A0A0F9VXR4"/>
<feature type="transmembrane region" description="Helical" evidence="1">
    <location>
        <begin position="6"/>
        <end position="29"/>
    </location>
</feature>
<keyword evidence="1" id="KW-0812">Transmembrane</keyword>
<name>A0A0F9VXR4_9ZZZZ</name>
<comment type="caution">
    <text evidence="2">The sequence shown here is derived from an EMBL/GenBank/DDBJ whole genome shotgun (WGS) entry which is preliminary data.</text>
</comment>
<feature type="transmembrane region" description="Helical" evidence="1">
    <location>
        <begin position="127"/>
        <end position="152"/>
    </location>
</feature>
<accession>A0A0F9VXR4</accession>
<evidence type="ECO:0000313" key="2">
    <source>
        <dbReference type="EMBL" id="KKO08915.1"/>
    </source>
</evidence>
<keyword evidence="1" id="KW-0472">Membrane</keyword>